<dbReference type="HOGENOM" id="CLU_2800126_0_0_6"/>
<feature type="region of interest" description="Disordered" evidence="1">
    <location>
        <begin position="1"/>
        <end position="22"/>
    </location>
</feature>
<accession>K8WF93</accession>
<dbReference type="EMBL" id="AKKL01000044">
    <property type="protein sequence ID" value="EKT56152.1"/>
    <property type="molecule type" value="Genomic_DNA"/>
</dbReference>
<evidence type="ECO:0000313" key="2">
    <source>
        <dbReference type="EMBL" id="EKT56152.1"/>
    </source>
</evidence>
<dbReference type="AlphaFoldDB" id="K8WF93"/>
<sequence>QHSPANNPQGPEHGEEKVTRGADGSFYLKTLTINRLSHPLKNGNIPGLGFRCAVQSPTPISISKIEAAQ</sequence>
<feature type="non-terminal residue" evidence="2">
    <location>
        <position position="1"/>
    </location>
</feature>
<gene>
    <name evidence="2" type="ORF">OOA_15392</name>
</gene>
<evidence type="ECO:0000256" key="1">
    <source>
        <dbReference type="SAM" id="MobiDB-lite"/>
    </source>
</evidence>
<dbReference type="STRING" id="1141662.OOA_15392"/>
<organism evidence="2 3">
    <name type="scientific">Providencia burhodogranariea DSM 19968</name>
    <dbReference type="NCBI Taxonomy" id="1141662"/>
    <lineage>
        <taxon>Bacteria</taxon>
        <taxon>Pseudomonadati</taxon>
        <taxon>Pseudomonadota</taxon>
        <taxon>Gammaproteobacteria</taxon>
        <taxon>Enterobacterales</taxon>
        <taxon>Morganellaceae</taxon>
        <taxon>Providencia</taxon>
    </lineage>
</organism>
<reference evidence="2 3" key="1">
    <citation type="journal article" date="2012" name="BMC Genomics">
        <title>Comparative genomics of bacteria in the genus Providencia isolated from wild Drosophila melanogaster.</title>
        <authorList>
            <person name="Galac M.R."/>
            <person name="Lazzaro B.P."/>
        </authorList>
    </citation>
    <scope>NUCLEOTIDE SEQUENCE [LARGE SCALE GENOMIC DNA]</scope>
    <source>
        <strain evidence="2 3">DSM 19968</strain>
    </source>
</reference>
<proteinExistence type="predicted"/>
<comment type="caution">
    <text evidence="2">The sequence shown here is derived from an EMBL/GenBank/DDBJ whole genome shotgun (WGS) entry which is preliminary data.</text>
</comment>
<keyword evidence="3" id="KW-1185">Reference proteome</keyword>
<protein>
    <submittedName>
        <fullName evidence="2">Uncharacterized protein</fullName>
    </submittedName>
</protein>
<evidence type="ECO:0000313" key="3">
    <source>
        <dbReference type="Proteomes" id="UP000009336"/>
    </source>
</evidence>
<dbReference type="Proteomes" id="UP000009336">
    <property type="component" value="Unassembled WGS sequence"/>
</dbReference>
<name>K8WF93_9GAMM</name>